<protein>
    <submittedName>
        <fullName evidence="1">Uncharacterized protein</fullName>
    </submittedName>
</protein>
<dbReference type="AlphaFoldDB" id="A0A934U0L0"/>
<dbReference type="RefSeq" id="WP_201427310.1">
    <property type="nucleotide sequence ID" value="NZ_JAEQMG010000055.1"/>
</dbReference>
<evidence type="ECO:0000313" key="1">
    <source>
        <dbReference type="EMBL" id="MBK6088408.1"/>
    </source>
</evidence>
<evidence type="ECO:0000313" key="2">
    <source>
        <dbReference type="Proteomes" id="UP000633365"/>
    </source>
</evidence>
<reference evidence="1" key="1">
    <citation type="submission" date="2021-01" db="EMBL/GenBank/DDBJ databases">
        <title>Genome public.</title>
        <authorList>
            <person name="Liu C."/>
            <person name="Sun Q."/>
        </authorList>
    </citation>
    <scope>NUCLEOTIDE SEQUENCE</scope>
    <source>
        <strain evidence="1">M6</strain>
    </source>
</reference>
<keyword evidence="2" id="KW-1185">Reference proteome</keyword>
<dbReference type="EMBL" id="JAEQMG010000055">
    <property type="protein sequence ID" value="MBK6088408.1"/>
    <property type="molecule type" value="Genomic_DNA"/>
</dbReference>
<dbReference type="Proteomes" id="UP000633365">
    <property type="component" value="Unassembled WGS sequence"/>
</dbReference>
<accession>A0A934U0L0</accession>
<name>A0A934U0L0_9FIRM</name>
<proteinExistence type="predicted"/>
<sequence>MPNPLHIDSNVDTIGTGLRLIIFAMTEFLENLGDGNTEEGLKKLKSILDTWTPGSEFISREKNAERVKEGRETFLKFVKDKFEAESK</sequence>
<comment type="caution">
    <text evidence="1">The sequence shown here is derived from an EMBL/GenBank/DDBJ whole genome shotgun (WGS) entry which is preliminary data.</text>
</comment>
<organism evidence="1 2">
    <name type="scientific">Ruminococcus difficilis</name>
    <dbReference type="NCBI Taxonomy" id="2763069"/>
    <lineage>
        <taxon>Bacteria</taxon>
        <taxon>Bacillati</taxon>
        <taxon>Bacillota</taxon>
        <taxon>Clostridia</taxon>
        <taxon>Eubacteriales</taxon>
        <taxon>Oscillospiraceae</taxon>
        <taxon>Ruminococcus</taxon>
    </lineage>
</organism>
<gene>
    <name evidence="1" type="ORF">JKK62_07005</name>
</gene>